<proteinExistence type="predicted"/>
<accession>A0ABQ5GK35</accession>
<feature type="compositionally biased region" description="Acidic residues" evidence="1">
    <location>
        <begin position="255"/>
        <end position="273"/>
    </location>
</feature>
<protein>
    <submittedName>
        <fullName evidence="2">Uncharacterized protein</fullName>
    </submittedName>
</protein>
<reference evidence="2" key="2">
    <citation type="submission" date="2022-01" db="EMBL/GenBank/DDBJ databases">
        <authorList>
            <person name="Yamashiro T."/>
            <person name="Shiraishi A."/>
            <person name="Satake H."/>
            <person name="Nakayama K."/>
        </authorList>
    </citation>
    <scope>NUCLEOTIDE SEQUENCE</scope>
</reference>
<evidence type="ECO:0000313" key="3">
    <source>
        <dbReference type="Proteomes" id="UP001151760"/>
    </source>
</evidence>
<organism evidence="2 3">
    <name type="scientific">Tanacetum coccineum</name>
    <dbReference type="NCBI Taxonomy" id="301880"/>
    <lineage>
        <taxon>Eukaryota</taxon>
        <taxon>Viridiplantae</taxon>
        <taxon>Streptophyta</taxon>
        <taxon>Embryophyta</taxon>
        <taxon>Tracheophyta</taxon>
        <taxon>Spermatophyta</taxon>
        <taxon>Magnoliopsida</taxon>
        <taxon>eudicotyledons</taxon>
        <taxon>Gunneridae</taxon>
        <taxon>Pentapetalae</taxon>
        <taxon>asterids</taxon>
        <taxon>campanulids</taxon>
        <taxon>Asterales</taxon>
        <taxon>Asteraceae</taxon>
        <taxon>Asteroideae</taxon>
        <taxon>Anthemideae</taxon>
        <taxon>Anthemidinae</taxon>
        <taxon>Tanacetum</taxon>
    </lineage>
</organism>
<feature type="compositionally biased region" description="Gly residues" evidence="1">
    <location>
        <begin position="241"/>
        <end position="250"/>
    </location>
</feature>
<comment type="caution">
    <text evidence="2">The sequence shown here is derived from an EMBL/GenBank/DDBJ whole genome shotgun (WGS) entry which is preliminary data.</text>
</comment>
<gene>
    <name evidence="2" type="ORF">Tco_1042399</name>
</gene>
<dbReference type="EMBL" id="BQNB010018553">
    <property type="protein sequence ID" value="GJT75674.1"/>
    <property type="molecule type" value="Genomic_DNA"/>
</dbReference>
<feature type="region of interest" description="Disordered" evidence="1">
    <location>
        <begin position="235"/>
        <end position="273"/>
    </location>
</feature>
<reference evidence="2" key="1">
    <citation type="journal article" date="2022" name="Int. J. Mol. Sci.">
        <title>Draft Genome of Tanacetum Coccineum: Genomic Comparison of Closely Related Tanacetum-Family Plants.</title>
        <authorList>
            <person name="Yamashiro T."/>
            <person name="Shiraishi A."/>
            <person name="Nakayama K."/>
            <person name="Satake H."/>
        </authorList>
    </citation>
    <scope>NUCLEOTIDE SEQUENCE</scope>
</reference>
<sequence length="273" mass="30643">MMLYMTTTDHLALSASLNDLDFATLNMDGQSTEVEAPPDIIVVDDDDNFIDDEDIVPHDLVDSDDEVLANADDDDDEAAIVVYSNWPRLPRCVRPKRHHGRQGRRQRWRKEGVRKETRNLTLKKAVDEYGQLKIKFECNDKGTMLQIRLNAARWNNFVGELGSRSLVVLRDQQEEMVRLRDLGVDMPTAVPYTEGQIFAMARKGKQRGHIPGTGTYTNPEIDDMLASRDKMLTQLGLQREIGGGSGSGSGRGEDDQPGEDEDEDADGDDDARH</sequence>
<evidence type="ECO:0000256" key="1">
    <source>
        <dbReference type="SAM" id="MobiDB-lite"/>
    </source>
</evidence>
<dbReference type="Proteomes" id="UP001151760">
    <property type="component" value="Unassembled WGS sequence"/>
</dbReference>
<keyword evidence="3" id="KW-1185">Reference proteome</keyword>
<evidence type="ECO:0000313" key="2">
    <source>
        <dbReference type="EMBL" id="GJT75674.1"/>
    </source>
</evidence>
<name>A0ABQ5GK35_9ASTR</name>